<protein>
    <submittedName>
        <fullName evidence="5">Ribosome recycling factor</fullName>
    </submittedName>
</protein>
<dbReference type="RefSeq" id="XP_007772608.1">
    <property type="nucleotide sequence ID" value="XM_007774418.1"/>
</dbReference>
<dbReference type="KEGG" id="cput:CONPUDRAFT_129409"/>
<comment type="function">
    <text evidence="3">Necessary for protein synthesis in mitochondria. Functions as a ribosome recycling factor in mitochondria.</text>
</comment>
<dbReference type="EMBL" id="JH711584">
    <property type="protein sequence ID" value="EIW77191.1"/>
    <property type="molecule type" value="Genomic_DNA"/>
</dbReference>
<dbReference type="InterPro" id="IPR036191">
    <property type="entry name" value="RRF_sf"/>
</dbReference>
<dbReference type="SUPFAM" id="SSF55194">
    <property type="entry name" value="Ribosome recycling factor, RRF"/>
    <property type="match status" value="1"/>
</dbReference>
<dbReference type="PANTHER" id="PTHR20982">
    <property type="entry name" value="RIBOSOME RECYCLING FACTOR"/>
    <property type="match status" value="1"/>
</dbReference>
<dbReference type="AlphaFoldDB" id="A0A5M3MF32"/>
<evidence type="ECO:0000256" key="2">
    <source>
        <dbReference type="ARBA" id="ARBA00022917"/>
    </source>
</evidence>
<dbReference type="GO" id="GO:0005739">
    <property type="term" value="C:mitochondrion"/>
    <property type="evidence" value="ECO:0007669"/>
    <property type="project" value="TreeGrafter"/>
</dbReference>
<organism evidence="5 6">
    <name type="scientific">Coniophora puteana (strain RWD-64-598)</name>
    <name type="common">Brown rot fungus</name>
    <dbReference type="NCBI Taxonomy" id="741705"/>
    <lineage>
        <taxon>Eukaryota</taxon>
        <taxon>Fungi</taxon>
        <taxon>Dikarya</taxon>
        <taxon>Basidiomycota</taxon>
        <taxon>Agaricomycotina</taxon>
        <taxon>Agaricomycetes</taxon>
        <taxon>Agaricomycetidae</taxon>
        <taxon>Boletales</taxon>
        <taxon>Coniophorineae</taxon>
        <taxon>Coniophoraceae</taxon>
        <taxon>Coniophora</taxon>
    </lineage>
</organism>
<dbReference type="Gene3D" id="1.10.132.20">
    <property type="entry name" value="Ribosome-recycling factor"/>
    <property type="match status" value="1"/>
</dbReference>
<proteinExistence type="inferred from homology"/>
<dbReference type="PANTHER" id="PTHR20982:SF3">
    <property type="entry name" value="MITOCHONDRIAL RIBOSOME RECYCLING FACTOR PSEUDO 1"/>
    <property type="match status" value="1"/>
</dbReference>
<name>A0A5M3MF32_CONPW</name>
<dbReference type="InterPro" id="IPR023584">
    <property type="entry name" value="Ribosome_recyc_fac_dom"/>
</dbReference>
<evidence type="ECO:0000256" key="3">
    <source>
        <dbReference type="ARBA" id="ARBA00024909"/>
    </source>
</evidence>
<dbReference type="Proteomes" id="UP000053558">
    <property type="component" value="Unassembled WGS sequence"/>
</dbReference>
<comment type="similarity">
    <text evidence="1">Belongs to the RRF family.</text>
</comment>
<sequence>MLRIATRQTARHALLARSASTLIFHSSPSLPQFSESVTQQQRRYASKKSKARSTDAFVPGSKQVIADEAARAEYEKATERMNSTVEWFRRETATLETRAIGRVTPALLAPVRVRVKGSSEPARLESVATVGVRDGSTLVITAFEEESMKAIEQALYDAKLPSIVPHRHDSMTIRIPIPKPTVESRNALYTSAARLAEDGRGQIRKHQQTSVKKGKYEKDSVEIEEFQKLAKGKIAEVDAILAQMKKATGSK</sequence>
<dbReference type="InterPro" id="IPR002661">
    <property type="entry name" value="Ribosome_recyc_fac"/>
</dbReference>
<dbReference type="Gene3D" id="3.30.1360.40">
    <property type="match status" value="1"/>
</dbReference>
<comment type="caution">
    <text evidence="5">The sequence shown here is derived from an EMBL/GenBank/DDBJ whole genome shotgun (WGS) entry which is preliminary data.</text>
</comment>
<dbReference type="GO" id="GO:0043023">
    <property type="term" value="F:ribosomal large subunit binding"/>
    <property type="evidence" value="ECO:0007669"/>
    <property type="project" value="TreeGrafter"/>
</dbReference>
<gene>
    <name evidence="5" type="ORF">CONPUDRAFT_129409</name>
</gene>
<evidence type="ECO:0000313" key="5">
    <source>
        <dbReference type="EMBL" id="EIW77191.1"/>
    </source>
</evidence>
<keyword evidence="6" id="KW-1185">Reference proteome</keyword>
<dbReference type="Pfam" id="PF01765">
    <property type="entry name" value="RRF"/>
    <property type="match status" value="1"/>
</dbReference>
<dbReference type="OrthoDB" id="407355at2759"/>
<feature type="domain" description="Ribosome recycling factor" evidence="4">
    <location>
        <begin position="96"/>
        <end position="246"/>
    </location>
</feature>
<evidence type="ECO:0000313" key="6">
    <source>
        <dbReference type="Proteomes" id="UP000053558"/>
    </source>
</evidence>
<dbReference type="GO" id="GO:0006412">
    <property type="term" value="P:translation"/>
    <property type="evidence" value="ECO:0007669"/>
    <property type="project" value="UniProtKB-KW"/>
</dbReference>
<evidence type="ECO:0000259" key="4">
    <source>
        <dbReference type="Pfam" id="PF01765"/>
    </source>
</evidence>
<reference evidence="6" key="1">
    <citation type="journal article" date="2012" name="Science">
        <title>The Paleozoic origin of enzymatic lignin decomposition reconstructed from 31 fungal genomes.</title>
        <authorList>
            <person name="Floudas D."/>
            <person name="Binder M."/>
            <person name="Riley R."/>
            <person name="Barry K."/>
            <person name="Blanchette R.A."/>
            <person name="Henrissat B."/>
            <person name="Martinez A.T."/>
            <person name="Otillar R."/>
            <person name="Spatafora J.W."/>
            <person name="Yadav J.S."/>
            <person name="Aerts A."/>
            <person name="Benoit I."/>
            <person name="Boyd A."/>
            <person name="Carlson A."/>
            <person name="Copeland A."/>
            <person name="Coutinho P.M."/>
            <person name="de Vries R.P."/>
            <person name="Ferreira P."/>
            <person name="Findley K."/>
            <person name="Foster B."/>
            <person name="Gaskell J."/>
            <person name="Glotzer D."/>
            <person name="Gorecki P."/>
            <person name="Heitman J."/>
            <person name="Hesse C."/>
            <person name="Hori C."/>
            <person name="Igarashi K."/>
            <person name="Jurgens J.A."/>
            <person name="Kallen N."/>
            <person name="Kersten P."/>
            <person name="Kohler A."/>
            <person name="Kuees U."/>
            <person name="Kumar T.K.A."/>
            <person name="Kuo A."/>
            <person name="LaButti K."/>
            <person name="Larrondo L.F."/>
            <person name="Lindquist E."/>
            <person name="Ling A."/>
            <person name="Lombard V."/>
            <person name="Lucas S."/>
            <person name="Lundell T."/>
            <person name="Martin R."/>
            <person name="McLaughlin D.J."/>
            <person name="Morgenstern I."/>
            <person name="Morin E."/>
            <person name="Murat C."/>
            <person name="Nagy L.G."/>
            <person name="Nolan M."/>
            <person name="Ohm R.A."/>
            <person name="Patyshakuliyeva A."/>
            <person name="Rokas A."/>
            <person name="Ruiz-Duenas F.J."/>
            <person name="Sabat G."/>
            <person name="Salamov A."/>
            <person name="Samejima M."/>
            <person name="Schmutz J."/>
            <person name="Slot J.C."/>
            <person name="St John F."/>
            <person name="Stenlid J."/>
            <person name="Sun H."/>
            <person name="Sun S."/>
            <person name="Syed K."/>
            <person name="Tsang A."/>
            <person name="Wiebenga A."/>
            <person name="Young D."/>
            <person name="Pisabarro A."/>
            <person name="Eastwood D.C."/>
            <person name="Martin F."/>
            <person name="Cullen D."/>
            <person name="Grigoriev I.V."/>
            <person name="Hibbett D.S."/>
        </authorList>
    </citation>
    <scope>NUCLEOTIDE SEQUENCE [LARGE SCALE GENOMIC DNA]</scope>
    <source>
        <strain evidence="6">RWD-64-598 SS2</strain>
    </source>
</reference>
<keyword evidence="2" id="KW-0648">Protein biosynthesis</keyword>
<dbReference type="GeneID" id="19200197"/>
<accession>A0A5M3MF32</accession>
<dbReference type="OMA" id="WFRKEVA"/>
<evidence type="ECO:0000256" key="1">
    <source>
        <dbReference type="ARBA" id="ARBA00005912"/>
    </source>
</evidence>